<comment type="caution">
    <text evidence="2">The sequence shown here is derived from an EMBL/GenBank/DDBJ whole genome shotgun (WGS) entry which is preliminary data.</text>
</comment>
<organism evidence="2 3">
    <name type="scientific">Subtercola boreus</name>
    <dbReference type="NCBI Taxonomy" id="120213"/>
    <lineage>
        <taxon>Bacteria</taxon>
        <taxon>Bacillati</taxon>
        <taxon>Actinomycetota</taxon>
        <taxon>Actinomycetes</taxon>
        <taxon>Micrococcales</taxon>
        <taxon>Microbacteriaceae</taxon>
        <taxon>Subtercola</taxon>
    </lineage>
</organism>
<proteinExistence type="predicted"/>
<evidence type="ECO:0000259" key="1">
    <source>
        <dbReference type="Pfam" id="PF12706"/>
    </source>
</evidence>
<dbReference type="Gene3D" id="3.60.15.10">
    <property type="entry name" value="Ribonuclease Z/Hydroxyacylglutathione hydrolase-like"/>
    <property type="match status" value="1"/>
</dbReference>
<dbReference type="RefSeq" id="WP_116281308.1">
    <property type="nucleotide sequence ID" value="NZ_NBXA01000001.1"/>
</dbReference>
<accession>A0A3E0W5K2</accession>
<dbReference type="GO" id="GO:0042781">
    <property type="term" value="F:3'-tRNA processing endoribonuclease activity"/>
    <property type="evidence" value="ECO:0007669"/>
    <property type="project" value="TreeGrafter"/>
</dbReference>
<name>A0A3E0W5K2_9MICO</name>
<dbReference type="InterPro" id="IPR001279">
    <property type="entry name" value="Metallo-B-lactamas"/>
</dbReference>
<dbReference type="OrthoDB" id="9800940at2"/>
<evidence type="ECO:0000313" key="3">
    <source>
        <dbReference type="Proteomes" id="UP000256709"/>
    </source>
</evidence>
<dbReference type="Pfam" id="PF12706">
    <property type="entry name" value="Lactamase_B_2"/>
    <property type="match status" value="1"/>
</dbReference>
<dbReference type="Proteomes" id="UP000256709">
    <property type="component" value="Unassembled WGS sequence"/>
</dbReference>
<dbReference type="SUPFAM" id="SSF56281">
    <property type="entry name" value="Metallo-hydrolase/oxidoreductase"/>
    <property type="match status" value="1"/>
</dbReference>
<feature type="domain" description="Metallo-beta-lactamase" evidence="1">
    <location>
        <begin position="40"/>
        <end position="246"/>
    </location>
</feature>
<dbReference type="InterPro" id="IPR036866">
    <property type="entry name" value="RibonucZ/Hydroxyglut_hydro"/>
</dbReference>
<reference evidence="2 3" key="1">
    <citation type="submission" date="2017-04" db="EMBL/GenBank/DDBJ databases">
        <title>Comparative genome analysis of Subtercola boreus.</title>
        <authorList>
            <person name="Cho Y.-J."/>
            <person name="Cho A."/>
            <person name="Kim O.-S."/>
            <person name="Lee J.-I."/>
        </authorList>
    </citation>
    <scope>NUCLEOTIDE SEQUENCE [LARGE SCALE GENOMIC DNA]</scope>
    <source>
        <strain evidence="2 3">P27444</strain>
    </source>
</reference>
<evidence type="ECO:0000313" key="2">
    <source>
        <dbReference type="EMBL" id="RFA17271.1"/>
    </source>
</evidence>
<protein>
    <recommendedName>
        <fullName evidence="1">Metallo-beta-lactamase domain-containing protein</fullName>
    </recommendedName>
</protein>
<sequence>MQLTVLGTAAPFPVPGNACSGYLLRAGGAVAADVRPTSLWIDAGTGTFAELQRHIAPGELDAIFVSHRHADHTADLLVASYAYRFGTGPAFAARGARRITVFGPEGLAGRLAAYLGPTALAGLEAVFDFTELHGWGEASVGDLDLSWGPVSHGVPAFGLTVVERDAATSAAATSPAAESVSRAGLTYSGDTAPCMSLVELAEESGTLLCEAAYDTAPFGEYVHCTPEDAGRQATEAGVATLVLTHIAENLDPAAAVARARATFAGEVRVAESGATFLV</sequence>
<dbReference type="EMBL" id="NBXA01000001">
    <property type="protein sequence ID" value="RFA17271.1"/>
    <property type="molecule type" value="Genomic_DNA"/>
</dbReference>
<dbReference type="PANTHER" id="PTHR46018:SF4">
    <property type="entry name" value="METALLO-HYDROLASE YHFI-RELATED"/>
    <property type="match status" value="1"/>
</dbReference>
<dbReference type="AlphaFoldDB" id="A0A3E0W5K2"/>
<dbReference type="CDD" id="cd07716">
    <property type="entry name" value="RNaseZ_short-form-like_MBL-fold"/>
    <property type="match status" value="1"/>
</dbReference>
<gene>
    <name evidence="2" type="ORF">B7R21_00595</name>
</gene>
<dbReference type="PANTHER" id="PTHR46018">
    <property type="entry name" value="ZINC PHOSPHODIESTERASE ELAC PROTEIN 1"/>
    <property type="match status" value="1"/>
</dbReference>